<reference evidence="1" key="1">
    <citation type="submission" date="2022-11" db="EMBL/GenBank/DDBJ databases">
        <authorList>
            <person name="Petersen C."/>
        </authorList>
    </citation>
    <scope>NUCLEOTIDE SEQUENCE</scope>
    <source>
        <strain evidence="1">IBT 20477</strain>
    </source>
</reference>
<evidence type="ECO:0000313" key="2">
    <source>
        <dbReference type="Proteomes" id="UP001150942"/>
    </source>
</evidence>
<evidence type="ECO:0000313" key="1">
    <source>
        <dbReference type="EMBL" id="KAJ5187707.1"/>
    </source>
</evidence>
<protein>
    <submittedName>
        <fullName evidence="1">Uncharacterized protein</fullName>
    </submittedName>
</protein>
<sequence length="252" mass="28608">MGYAARLHLVNLVEGLDPMEYSQADEELATWWGIVIAERSDRTIFCEVDTVHQPLISRCPDKDPRLHKTISQKWNPACSPEALIPEGNSSSFVDCDGYTSVTQAAWLLDQVFKSLEEQDIDSRLVQLDRLDHAFQTSLALTMEQSQGRWGIFCTANAIMIRHVIELTAEMTPSQEKSPDQWRDSSYIALETITQMTQDIATTQNDMSLEEMDALPPSRAFVLREALRGSGWQNSSSLYGAQWRYRYTKPLSP</sequence>
<name>A0A9W9J160_9EURO</name>
<dbReference type="Proteomes" id="UP001150942">
    <property type="component" value="Unassembled WGS sequence"/>
</dbReference>
<reference evidence="1" key="2">
    <citation type="journal article" date="2023" name="IMA Fungus">
        <title>Comparative genomic study of the Penicillium genus elucidates a diverse pangenome and 15 lateral gene transfer events.</title>
        <authorList>
            <person name="Petersen C."/>
            <person name="Sorensen T."/>
            <person name="Nielsen M.R."/>
            <person name="Sondergaard T.E."/>
            <person name="Sorensen J.L."/>
            <person name="Fitzpatrick D.A."/>
            <person name="Frisvad J.C."/>
            <person name="Nielsen K.L."/>
        </authorList>
    </citation>
    <scope>NUCLEOTIDE SEQUENCE</scope>
    <source>
        <strain evidence="1">IBT 20477</strain>
    </source>
</reference>
<organism evidence="1 2">
    <name type="scientific">Penicillium cf. viridicatum</name>
    <dbReference type="NCBI Taxonomy" id="2972119"/>
    <lineage>
        <taxon>Eukaryota</taxon>
        <taxon>Fungi</taxon>
        <taxon>Dikarya</taxon>
        <taxon>Ascomycota</taxon>
        <taxon>Pezizomycotina</taxon>
        <taxon>Eurotiomycetes</taxon>
        <taxon>Eurotiomycetidae</taxon>
        <taxon>Eurotiales</taxon>
        <taxon>Aspergillaceae</taxon>
        <taxon>Penicillium</taxon>
    </lineage>
</organism>
<dbReference type="AlphaFoldDB" id="A0A9W9J160"/>
<gene>
    <name evidence="1" type="ORF">N7449_010701</name>
</gene>
<dbReference type="EMBL" id="JAPQKQ010000007">
    <property type="protein sequence ID" value="KAJ5187707.1"/>
    <property type="molecule type" value="Genomic_DNA"/>
</dbReference>
<keyword evidence="2" id="KW-1185">Reference proteome</keyword>
<proteinExistence type="predicted"/>
<accession>A0A9W9J160</accession>
<comment type="caution">
    <text evidence="1">The sequence shown here is derived from an EMBL/GenBank/DDBJ whole genome shotgun (WGS) entry which is preliminary data.</text>
</comment>
<dbReference type="OrthoDB" id="3862662at2759"/>